<reference evidence="1" key="1">
    <citation type="submission" date="2018-11" db="EMBL/GenBank/DDBJ databases">
        <authorList>
            <consortium name="Pathogen Informatics"/>
        </authorList>
    </citation>
    <scope>NUCLEOTIDE SEQUENCE</scope>
</reference>
<accession>A0A448WYK1</accession>
<dbReference type="Proteomes" id="UP000784294">
    <property type="component" value="Unassembled WGS sequence"/>
</dbReference>
<evidence type="ECO:0000313" key="2">
    <source>
        <dbReference type="Proteomes" id="UP000784294"/>
    </source>
</evidence>
<protein>
    <submittedName>
        <fullName evidence="1">Uncharacterized protein</fullName>
    </submittedName>
</protein>
<keyword evidence="2" id="KW-1185">Reference proteome</keyword>
<gene>
    <name evidence="1" type="ORF">PXEA_LOCUS16913</name>
</gene>
<name>A0A448WYK1_9PLAT</name>
<organism evidence="1 2">
    <name type="scientific">Protopolystoma xenopodis</name>
    <dbReference type="NCBI Taxonomy" id="117903"/>
    <lineage>
        <taxon>Eukaryota</taxon>
        <taxon>Metazoa</taxon>
        <taxon>Spiralia</taxon>
        <taxon>Lophotrochozoa</taxon>
        <taxon>Platyhelminthes</taxon>
        <taxon>Monogenea</taxon>
        <taxon>Polyopisthocotylea</taxon>
        <taxon>Polystomatidea</taxon>
        <taxon>Polystomatidae</taxon>
        <taxon>Protopolystoma</taxon>
    </lineage>
</organism>
<evidence type="ECO:0000313" key="1">
    <source>
        <dbReference type="EMBL" id="VEL23473.1"/>
    </source>
</evidence>
<comment type="caution">
    <text evidence="1">The sequence shown here is derived from an EMBL/GenBank/DDBJ whole genome shotgun (WGS) entry which is preliminary data.</text>
</comment>
<proteinExistence type="predicted"/>
<dbReference type="EMBL" id="CAAALY010062125">
    <property type="protein sequence ID" value="VEL23473.1"/>
    <property type="molecule type" value="Genomic_DNA"/>
</dbReference>
<dbReference type="AlphaFoldDB" id="A0A448WYK1"/>
<sequence>MKNKLGSEGTTFICHEVETGIPTVVTKSRGQEERAFSSFGTGGGPVRRGPIEAVAEPHVEPYSVQMVQGGNTEVDLKFDWGAEECTVSKSQQLEPGKSEVVYITQSMMTLIQISTL</sequence>